<reference evidence="2" key="1">
    <citation type="journal article" date="2015" name="Nature">
        <title>Complex archaea that bridge the gap between prokaryotes and eukaryotes.</title>
        <authorList>
            <person name="Spang A."/>
            <person name="Saw J.H."/>
            <person name="Jorgensen S.L."/>
            <person name="Zaremba-Niedzwiedzka K."/>
            <person name="Martijn J."/>
            <person name="Lind A.E."/>
            <person name="van Eijk R."/>
            <person name="Schleper C."/>
            <person name="Guy L."/>
            <person name="Ettema T.J."/>
        </authorList>
    </citation>
    <scope>NUCLEOTIDE SEQUENCE</scope>
</reference>
<dbReference type="EMBL" id="LAZR01036957">
    <property type="protein sequence ID" value="KKL23483.1"/>
    <property type="molecule type" value="Genomic_DNA"/>
</dbReference>
<evidence type="ECO:0000313" key="2">
    <source>
        <dbReference type="EMBL" id="KKL23483.1"/>
    </source>
</evidence>
<accession>A0A0F9EHQ7</accession>
<name>A0A0F9EHQ7_9ZZZZ</name>
<dbReference type="AlphaFoldDB" id="A0A0F9EHQ7"/>
<feature type="region of interest" description="Disordered" evidence="1">
    <location>
        <begin position="92"/>
        <end position="114"/>
    </location>
</feature>
<evidence type="ECO:0000256" key="1">
    <source>
        <dbReference type="SAM" id="MobiDB-lite"/>
    </source>
</evidence>
<proteinExistence type="predicted"/>
<gene>
    <name evidence="2" type="ORF">LCGC14_2424920</name>
</gene>
<comment type="caution">
    <text evidence="2">The sequence shown here is derived from an EMBL/GenBank/DDBJ whole genome shotgun (WGS) entry which is preliminary data.</text>
</comment>
<organism evidence="2">
    <name type="scientific">marine sediment metagenome</name>
    <dbReference type="NCBI Taxonomy" id="412755"/>
    <lineage>
        <taxon>unclassified sequences</taxon>
        <taxon>metagenomes</taxon>
        <taxon>ecological metagenomes</taxon>
    </lineage>
</organism>
<protein>
    <submittedName>
        <fullName evidence="2">Uncharacterized protein</fullName>
    </submittedName>
</protein>
<sequence length="114" mass="12855">MGKVSKPLTIVVFSPLDEWPEIVKLGEQGHLVIDIPGYAIQYEESVESFANLLSGADIVFGPQCWYMTELHRKHLTQAIKQARLRRYGTIAKKHKKGDADEKDTNLDTDLESAN</sequence>